<dbReference type="CDD" id="cd00383">
    <property type="entry name" value="trans_reg_C"/>
    <property type="match status" value="1"/>
</dbReference>
<sequence>MRFDIEGFITFDTEDASLVNLLTGDCIELSQTSTRLLAELLNHRGDILSRSEIFQSVFDKYGARASNSNLNQYVSSLRRNLSELGVEKEIIVTVPRIGFKIADDANINNDREYRTPFIEESVPEQPGETPRPRHGSLIIRVVILIAAIAVLLLTPEDFTVRGDANKLVHQSCVIFGPAAISLQNVTDNYRSISQPFDCSHDKTIYTQRQKINGTLGTMMQLLIVECEKGNEHCVSFYLREKNNA</sequence>
<feature type="domain" description="OmpR/PhoB-type" evidence="3">
    <location>
        <begin position="1"/>
        <end position="103"/>
    </location>
</feature>
<evidence type="ECO:0000256" key="2">
    <source>
        <dbReference type="PROSITE-ProRule" id="PRU01091"/>
    </source>
</evidence>
<dbReference type="SMART" id="SM00862">
    <property type="entry name" value="Trans_reg_C"/>
    <property type="match status" value="1"/>
</dbReference>
<dbReference type="AlphaFoldDB" id="A0A6L6IKN7"/>
<dbReference type="GO" id="GO:0003677">
    <property type="term" value="F:DNA binding"/>
    <property type="evidence" value="ECO:0007669"/>
    <property type="project" value="UniProtKB-UniRule"/>
</dbReference>
<reference evidence="4 5" key="1">
    <citation type="submission" date="2019-11" db="EMBL/GenBank/DDBJ databases">
        <title>Escherichia alba sp. nov. isolated from the gut of plastic-eating superworms Zophobas atratus.</title>
        <authorList>
            <person name="Yang Y."/>
        </authorList>
    </citation>
    <scope>NUCLEOTIDE SEQUENCE [LARGE SCALE GENOMIC DNA]</scope>
    <source>
        <strain evidence="5">BIT-B35</strain>
    </source>
</reference>
<accession>A0A6L6IKN7</accession>
<evidence type="ECO:0000259" key="3">
    <source>
        <dbReference type="PROSITE" id="PS51755"/>
    </source>
</evidence>
<dbReference type="RefSeq" id="WP_155108722.1">
    <property type="nucleotide sequence ID" value="NZ_WMJZ01000016.1"/>
</dbReference>
<dbReference type="InterPro" id="IPR016032">
    <property type="entry name" value="Sig_transdc_resp-reg_C-effctor"/>
</dbReference>
<feature type="DNA-binding region" description="OmpR/PhoB-type" evidence="2">
    <location>
        <begin position="1"/>
        <end position="103"/>
    </location>
</feature>
<dbReference type="InterPro" id="IPR036388">
    <property type="entry name" value="WH-like_DNA-bd_sf"/>
</dbReference>
<dbReference type="InterPro" id="IPR001867">
    <property type="entry name" value="OmpR/PhoB-type_DNA-bd"/>
</dbReference>
<dbReference type="PROSITE" id="PS51755">
    <property type="entry name" value="OMPR_PHOB"/>
    <property type="match status" value="1"/>
</dbReference>
<keyword evidence="5" id="KW-1185">Reference proteome</keyword>
<evidence type="ECO:0000256" key="1">
    <source>
        <dbReference type="ARBA" id="ARBA00023125"/>
    </source>
</evidence>
<proteinExistence type="predicted"/>
<dbReference type="SUPFAM" id="SSF46894">
    <property type="entry name" value="C-terminal effector domain of the bipartite response regulators"/>
    <property type="match status" value="1"/>
</dbReference>
<keyword evidence="1 2" id="KW-0238">DNA-binding</keyword>
<comment type="caution">
    <text evidence="4">The sequence shown here is derived from an EMBL/GenBank/DDBJ whole genome shotgun (WGS) entry which is preliminary data.</text>
</comment>
<dbReference type="EMBL" id="WMJZ01000016">
    <property type="protein sequence ID" value="MTH47119.1"/>
    <property type="molecule type" value="Genomic_DNA"/>
</dbReference>
<gene>
    <name evidence="4" type="ORF">GJV78_12815</name>
</gene>
<evidence type="ECO:0000313" key="5">
    <source>
        <dbReference type="Proteomes" id="UP000477739"/>
    </source>
</evidence>
<dbReference type="Pfam" id="PF00486">
    <property type="entry name" value="Trans_reg_C"/>
    <property type="match status" value="1"/>
</dbReference>
<dbReference type="GO" id="GO:0006355">
    <property type="term" value="P:regulation of DNA-templated transcription"/>
    <property type="evidence" value="ECO:0007669"/>
    <property type="project" value="InterPro"/>
</dbReference>
<organism evidence="4 5">
    <name type="scientific">Intestinirhabdus alba</name>
    <dbReference type="NCBI Taxonomy" id="2899544"/>
    <lineage>
        <taxon>Bacteria</taxon>
        <taxon>Pseudomonadati</taxon>
        <taxon>Pseudomonadota</taxon>
        <taxon>Gammaproteobacteria</taxon>
        <taxon>Enterobacterales</taxon>
        <taxon>Enterobacteriaceae</taxon>
        <taxon>Intestinirhabdus</taxon>
    </lineage>
</organism>
<dbReference type="Gene3D" id="1.10.10.10">
    <property type="entry name" value="Winged helix-like DNA-binding domain superfamily/Winged helix DNA-binding domain"/>
    <property type="match status" value="1"/>
</dbReference>
<protein>
    <submittedName>
        <fullName evidence="4">Winged helix family transcriptional regulator</fullName>
    </submittedName>
</protein>
<dbReference type="GO" id="GO:0000160">
    <property type="term" value="P:phosphorelay signal transduction system"/>
    <property type="evidence" value="ECO:0007669"/>
    <property type="project" value="InterPro"/>
</dbReference>
<dbReference type="Proteomes" id="UP000477739">
    <property type="component" value="Unassembled WGS sequence"/>
</dbReference>
<dbReference type="OrthoDB" id="799930at2"/>
<name>A0A6L6IKN7_9ENTR</name>
<evidence type="ECO:0000313" key="4">
    <source>
        <dbReference type="EMBL" id="MTH47119.1"/>
    </source>
</evidence>